<gene>
    <name evidence="2" type="ORF">ECPE_LOCUS6665</name>
</gene>
<reference evidence="4" key="1">
    <citation type="submission" date="2016-06" db="UniProtKB">
        <authorList>
            <consortium name="WormBaseParasite"/>
        </authorList>
    </citation>
    <scope>IDENTIFICATION</scope>
</reference>
<keyword evidence="3" id="KW-1185">Reference proteome</keyword>
<dbReference type="Pfam" id="PF07534">
    <property type="entry name" value="TLD"/>
    <property type="match status" value="1"/>
</dbReference>
<evidence type="ECO:0000313" key="3">
    <source>
        <dbReference type="Proteomes" id="UP000272942"/>
    </source>
</evidence>
<proteinExistence type="predicted"/>
<organism evidence="4">
    <name type="scientific">Echinostoma caproni</name>
    <dbReference type="NCBI Taxonomy" id="27848"/>
    <lineage>
        <taxon>Eukaryota</taxon>
        <taxon>Metazoa</taxon>
        <taxon>Spiralia</taxon>
        <taxon>Lophotrochozoa</taxon>
        <taxon>Platyhelminthes</taxon>
        <taxon>Trematoda</taxon>
        <taxon>Digenea</taxon>
        <taxon>Plagiorchiida</taxon>
        <taxon>Echinostomata</taxon>
        <taxon>Echinostomatoidea</taxon>
        <taxon>Echinostomatidae</taxon>
        <taxon>Echinostoma</taxon>
    </lineage>
</organism>
<reference evidence="2 3" key="2">
    <citation type="submission" date="2018-11" db="EMBL/GenBank/DDBJ databases">
        <authorList>
            <consortium name="Pathogen Informatics"/>
        </authorList>
    </citation>
    <scope>NUCLEOTIDE SEQUENCE [LARGE SCALE GENOMIC DNA]</scope>
    <source>
        <strain evidence="2 3">Egypt</strain>
    </source>
</reference>
<dbReference type="EMBL" id="UZAN01043687">
    <property type="protein sequence ID" value="VDP79009.1"/>
    <property type="molecule type" value="Genomic_DNA"/>
</dbReference>
<dbReference type="InterPro" id="IPR006571">
    <property type="entry name" value="TLDc_dom"/>
</dbReference>
<evidence type="ECO:0000313" key="2">
    <source>
        <dbReference type="EMBL" id="VDP79009.1"/>
    </source>
</evidence>
<accession>A0A183AI80</accession>
<dbReference type="OrthoDB" id="6274123at2759"/>
<evidence type="ECO:0000259" key="1">
    <source>
        <dbReference type="Pfam" id="PF07534"/>
    </source>
</evidence>
<dbReference type="AlphaFoldDB" id="A0A183AI80"/>
<dbReference type="Proteomes" id="UP000272942">
    <property type="component" value="Unassembled WGS sequence"/>
</dbReference>
<protein>
    <submittedName>
        <fullName evidence="4">TLDc domain-containing protein</fullName>
    </submittedName>
</protein>
<name>A0A183AI80_9TREM</name>
<sequence length="198" mass="22060">MPVLTTLRIKELAFDYDGPLILLIKAGRYFFCLASDQGLKDTIKPYGAENSLLLQILPDLVKLVTGYSTKKMGPGIENGIIYSNFTLKTSRRGLLVGHQPLTSPAIEIDEGFTSVQFAGSPPMKLTAVEIWAAGPSSHLDKLAAQKTWELQQVNKEKNRKFNLDEDWRESADRHLLNMAGINVRRSEAFEEPNAAKDL</sequence>
<feature type="domain" description="TLDc" evidence="1">
    <location>
        <begin position="15"/>
        <end position="124"/>
    </location>
</feature>
<dbReference type="WBParaSite" id="ECPE_0000667801-mRNA-1">
    <property type="protein sequence ID" value="ECPE_0000667801-mRNA-1"/>
    <property type="gene ID" value="ECPE_0000667801"/>
</dbReference>
<evidence type="ECO:0000313" key="4">
    <source>
        <dbReference type="WBParaSite" id="ECPE_0000667801-mRNA-1"/>
    </source>
</evidence>